<accession>A0ABV1F4D5</accession>
<dbReference type="Pfam" id="PF05979">
    <property type="entry name" value="DUF896"/>
    <property type="match status" value="1"/>
</dbReference>
<evidence type="ECO:0000256" key="2">
    <source>
        <dbReference type="HAMAP-Rule" id="MF_01103"/>
    </source>
</evidence>
<keyword evidence="1 2" id="KW-0963">Cytoplasm</keyword>
<dbReference type="RefSeq" id="WP_284561001.1">
    <property type="nucleotide sequence ID" value="NZ_JBBMFN010000087.1"/>
</dbReference>
<evidence type="ECO:0000313" key="4">
    <source>
        <dbReference type="EMBL" id="MEQ2468250.1"/>
    </source>
</evidence>
<feature type="region of interest" description="Disordered" evidence="3">
    <location>
        <begin position="58"/>
        <end position="77"/>
    </location>
</feature>
<dbReference type="SUPFAM" id="SSF158221">
    <property type="entry name" value="YnzC-like"/>
    <property type="match status" value="1"/>
</dbReference>
<dbReference type="HAMAP" id="MF_01103">
    <property type="entry name" value="UPF0291"/>
    <property type="match status" value="1"/>
</dbReference>
<comment type="similarity">
    <text evidence="2">Belongs to the UPF0291 family.</text>
</comment>
<evidence type="ECO:0000313" key="5">
    <source>
        <dbReference type="Proteomes" id="UP001465426"/>
    </source>
</evidence>
<dbReference type="PANTHER" id="PTHR37300:SF1">
    <property type="entry name" value="UPF0291 PROTEIN YNZC"/>
    <property type="match status" value="1"/>
</dbReference>
<proteinExistence type="inferred from homology"/>
<keyword evidence="5" id="KW-1185">Reference proteome</keyword>
<sequence>MFPKNKLDRINELAKKKKETGLTHEEAKEQTKLRGEYLKNFRSTMVNTIENVKIFDPKGNDVTPQKVKDIQNKKKMH</sequence>
<reference evidence="4 5" key="1">
    <citation type="submission" date="2024-03" db="EMBL/GenBank/DDBJ databases">
        <title>Human intestinal bacterial collection.</title>
        <authorList>
            <person name="Pauvert C."/>
            <person name="Hitch T.C.A."/>
            <person name="Clavel T."/>
        </authorList>
    </citation>
    <scope>NUCLEOTIDE SEQUENCE [LARGE SCALE GENOMIC DNA]</scope>
    <source>
        <strain evidence="4 5">CLA-SR-H024</strain>
    </source>
</reference>
<dbReference type="Proteomes" id="UP001465426">
    <property type="component" value="Unassembled WGS sequence"/>
</dbReference>
<name>A0ABV1F4D5_9BACI</name>
<dbReference type="PANTHER" id="PTHR37300">
    <property type="entry name" value="UPF0291 PROTEIN CBO2609/CLC_2481"/>
    <property type="match status" value="1"/>
</dbReference>
<dbReference type="Gene3D" id="1.10.287.540">
    <property type="entry name" value="Helix hairpin bin"/>
    <property type="match status" value="1"/>
</dbReference>
<organism evidence="4 5">
    <name type="scientific">Niallia hominis</name>
    <dbReference type="NCBI Taxonomy" id="3133173"/>
    <lineage>
        <taxon>Bacteria</taxon>
        <taxon>Bacillati</taxon>
        <taxon>Bacillota</taxon>
        <taxon>Bacilli</taxon>
        <taxon>Bacillales</taxon>
        <taxon>Bacillaceae</taxon>
        <taxon>Niallia</taxon>
    </lineage>
</organism>
<dbReference type="EMBL" id="JBBMFN010000087">
    <property type="protein sequence ID" value="MEQ2468250.1"/>
    <property type="molecule type" value="Genomic_DNA"/>
</dbReference>
<feature type="region of interest" description="Disordered" evidence="3">
    <location>
        <begin position="1"/>
        <end position="27"/>
    </location>
</feature>
<comment type="caution">
    <text evidence="4">The sequence shown here is derived from an EMBL/GenBank/DDBJ whole genome shotgun (WGS) entry which is preliminary data.</text>
</comment>
<evidence type="ECO:0000256" key="1">
    <source>
        <dbReference type="ARBA" id="ARBA00022490"/>
    </source>
</evidence>
<dbReference type="InterPro" id="IPR009242">
    <property type="entry name" value="DUF896"/>
</dbReference>
<feature type="compositionally biased region" description="Basic and acidic residues" evidence="3">
    <location>
        <begin position="66"/>
        <end position="77"/>
    </location>
</feature>
<protein>
    <recommendedName>
        <fullName evidence="2">UPF0291 protein WMO63_21565</fullName>
    </recommendedName>
</protein>
<gene>
    <name evidence="4" type="ORF">WMO63_21565</name>
</gene>
<evidence type="ECO:0000256" key="3">
    <source>
        <dbReference type="SAM" id="MobiDB-lite"/>
    </source>
</evidence>
<comment type="subcellular location">
    <subcellularLocation>
        <location evidence="2">Cytoplasm</location>
    </subcellularLocation>
</comment>